<sequence>MSFRLIPRPWHSHPNSLGRASYRNYNARALLNTETPGYLSFASLHTASTGVATSVASSATDILLRPANPARWKPGPRDGPTTLTPATFLSMIRGETPAVHAPGFTSRDTARRLEKYIGKCLTPYSHIAGPPVSKVGVAQFEFQAQSANDFAAQRTDAKDRYFAASQTHRNLHKQVAKAAGVSPQEAPWPRIVALIQSMFPDHVVATAREPNPDGREYHAGIYRAIDSGTPVHCDWSPYDSATEDWVINKITHQAVFNLYLAPMAPGGGHTVVYDRQWEHSVLSDRDPESYGYFDEVVEGRDSVTLRPDVGDLVFFNTRNLHRVQKLAAGSEAPASRRITLSSFIGLLPRGVLGDRECVILWS</sequence>
<dbReference type="AlphaFoldDB" id="A0A4P7NPI9"/>
<organism evidence="1 2">
    <name type="scientific">Pyricularia oryzae</name>
    <name type="common">Rice blast fungus</name>
    <name type="synonym">Magnaporthe oryzae</name>
    <dbReference type="NCBI Taxonomy" id="318829"/>
    <lineage>
        <taxon>Eukaryota</taxon>
        <taxon>Fungi</taxon>
        <taxon>Dikarya</taxon>
        <taxon>Ascomycota</taxon>
        <taxon>Pezizomycotina</taxon>
        <taxon>Sordariomycetes</taxon>
        <taxon>Sordariomycetidae</taxon>
        <taxon>Magnaporthales</taxon>
        <taxon>Pyriculariaceae</taxon>
        <taxon>Pyricularia</taxon>
    </lineage>
</organism>
<proteinExistence type="predicted"/>
<dbReference type="EMBL" id="CP034209">
    <property type="protein sequence ID" value="QBZ64285.1"/>
    <property type="molecule type" value="Genomic_DNA"/>
</dbReference>
<dbReference type="Gene3D" id="2.60.120.620">
    <property type="entry name" value="q2cbj1_9rhob like domain"/>
    <property type="match status" value="1"/>
</dbReference>
<dbReference type="InterPro" id="IPR055091">
    <property type="entry name" value="WelO5-like"/>
</dbReference>
<dbReference type="Pfam" id="PF22814">
    <property type="entry name" value="WelO5"/>
    <property type="match status" value="1"/>
</dbReference>
<evidence type="ECO:0000313" key="1">
    <source>
        <dbReference type="EMBL" id="QBZ64285.1"/>
    </source>
</evidence>
<gene>
    <name evidence="1" type="ORF">PoMZ_05980</name>
</gene>
<name>A0A4P7NPI9_PYROR</name>
<dbReference type="Proteomes" id="UP000294847">
    <property type="component" value="Chromosome 6"/>
</dbReference>
<accession>A0A4P7NPI9</accession>
<evidence type="ECO:0000313" key="2">
    <source>
        <dbReference type="Proteomes" id="UP000294847"/>
    </source>
</evidence>
<dbReference type="SUPFAM" id="SSF51197">
    <property type="entry name" value="Clavaminate synthase-like"/>
    <property type="match status" value="1"/>
</dbReference>
<evidence type="ECO:0008006" key="3">
    <source>
        <dbReference type="Google" id="ProtNLM"/>
    </source>
</evidence>
<reference evidence="1 2" key="1">
    <citation type="journal article" date="2019" name="Mol. Biol. Evol.">
        <title>Blast fungal genomes show frequent chromosomal changes, gene gains and losses, and effector gene turnover.</title>
        <authorList>
            <person name="Gomez Luciano L.B."/>
            <person name="Jason Tsai I."/>
            <person name="Chuma I."/>
            <person name="Tosa Y."/>
            <person name="Chen Y.H."/>
            <person name="Li J.Y."/>
            <person name="Li M.Y."/>
            <person name="Jade Lu M.Y."/>
            <person name="Nakayashiki H."/>
            <person name="Li W.H."/>
        </authorList>
    </citation>
    <scope>NUCLEOTIDE SEQUENCE [LARGE SCALE GENOMIC DNA]</scope>
    <source>
        <strain evidence="1">MZ5-1-6</strain>
    </source>
</reference>
<protein>
    <recommendedName>
        <fullName evidence="3">Fe2OG dioxygenase domain-containing protein</fullName>
    </recommendedName>
</protein>